<gene>
    <name evidence="2" type="primary">LOC113475783</name>
</gene>
<keyword evidence="1" id="KW-0472">Membrane</keyword>
<proteinExistence type="predicted"/>
<dbReference type="EMBL" id="EAAA01001494">
    <property type="status" value="NOT_ANNOTATED_CDS"/>
    <property type="molecule type" value="Genomic_DNA"/>
</dbReference>
<feature type="transmembrane region" description="Helical" evidence="1">
    <location>
        <begin position="32"/>
        <end position="53"/>
    </location>
</feature>
<protein>
    <submittedName>
        <fullName evidence="2">Calmodulin-like</fullName>
    </submittedName>
</protein>
<evidence type="ECO:0000313" key="2">
    <source>
        <dbReference type="Ensembl" id="ENSCINP00000013163.3"/>
    </source>
</evidence>
<dbReference type="AlphaFoldDB" id="F6RJW9"/>
<accession>F6RJW9</accession>
<dbReference type="Ensembl" id="ENSCINT00000013163.3">
    <property type="protein sequence ID" value="ENSCINP00000013163.3"/>
    <property type="gene ID" value="ENSCING00000006382.3"/>
</dbReference>
<dbReference type="InParanoid" id="F6RJW9"/>
<reference evidence="3" key="1">
    <citation type="journal article" date="2002" name="Science">
        <title>The draft genome of Ciona intestinalis: insights into chordate and vertebrate origins.</title>
        <authorList>
            <person name="Dehal P."/>
            <person name="Satou Y."/>
            <person name="Campbell R.K."/>
            <person name="Chapman J."/>
            <person name="Degnan B."/>
            <person name="De Tomaso A."/>
            <person name="Davidson B."/>
            <person name="Di Gregorio A."/>
            <person name="Gelpke M."/>
            <person name="Goodstein D.M."/>
            <person name="Harafuji N."/>
            <person name="Hastings K.E."/>
            <person name="Ho I."/>
            <person name="Hotta K."/>
            <person name="Huang W."/>
            <person name="Kawashima T."/>
            <person name="Lemaire P."/>
            <person name="Martinez D."/>
            <person name="Meinertzhagen I.A."/>
            <person name="Necula S."/>
            <person name="Nonaka M."/>
            <person name="Putnam N."/>
            <person name="Rash S."/>
            <person name="Saiga H."/>
            <person name="Satake M."/>
            <person name="Terry A."/>
            <person name="Yamada L."/>
            <person name="Wang H.G."/>
            <person name="Awazu S."/>
            <person name="Azumi K."/>
            <person name="Boore J."/>
            <person name="Branno M."/>
            <person name="Chin-Bow S."/>
            <person name="DeSantis R."/>
            <person name="Doyle S."/>
            <person name="Francino P."/>
            <person name="Keys D.N."/>
            <person name="Haga S."/>
            <person name="Hayashi H."/>
            <person name="Hino K."/>
            <person name="Imai K.S."/>
            <person name="Inaba K."/>
            <person name="Kano S."/>
            <person name="Kobayashi K."/>
            <person name="Kobayashi M."/>
            <person name="Lee B.I."/>
            <person name="Makabe K.W."/>
            <person name="Manohar C."/>
            <person name="Matassi G."/>
            <person name="Medina M."/>
            <person name="Mochizuki Y."/>
            <person name="Mount S."/>
            <person name="Morishita T."/>
            <person name="Miura S."/>
            <person name="Nakayama A."/>
            <person name="Nishizaka S."/>
            <person name="Nomoto H."/>
            <person name="Ohta F."/>
            <person name="Oishi K."/>
            <person name="Rigoutsos I."/>
            <person name="Sano M."/>
            <person name="Sasaki A."/>
            <person name="Sasakura Y."/>
            <person name="Shoguchi E."/>
            <person name="Shin-i T."/>
            <person name="Spagnuolo A."/>
            <person name="Stainier D."/>
            <person name="Suzuki M.M."/>
            <person name="Tassy O."/>
            <person name="Takatori N."/>
            <person name="Tokuoka M."/>
            <person name="Yagi K."/>
            <person name="Yoshizaki F."/>
            <person name="Wada S."/>
            <person name="Zhang C."/>
            <person name="Hyatt P.D."/>
            <person name="Larimer F."/>
            <person name="Detter C."/>
            <person name="Doggett N."/>
            <person name="Glavina T."/>
            <person name="Hawkins T."/>
            <person name="Richardson P."/>
            <person name="Lucas S."/>
            <person name="Kohara Y."/>
            <person name="Levine M."/>
            <person name="Satoh N."/>
            <person name="Rokhsar D.S."/>
        </authorList>
    </citation>
    <scope>NUCLEOTIDE SEQUENCE [LARGE SCALE GENOMIC DNA]</scope>
</reference>
<evidence type="ECO:0000256" key="1">
    <source>
        <dbReference type="SAM" id="Phobius"/>
    </source>
</evidence>
<reference evidence="2" key="4">
    <citation type="submission" date="2025-09" db="UniProtKB">
        <authorList>
            <consortium name="Ensembl"/>
        </authorList>
    </citation>
    <scope>IDENTIFICATION</scope>
</reference>
<reference evidence="2" key="3">
    <citation type="submission" date="2025-08" db="UniProtKB">
        <authorList>
            <consortium name="Ensembl"/>
        </authorList>
    </citation>
    <scope>IDENTIFICATION</scope>
</reference>
<keyword evidence="1" id="KW-0812">Transmembrane</keyword>
<sequence length="67" mass="7762">MHCYAASRFLHSNIILYNLNVQTNSTKHVPCILIFGASYFNAIFNFQLCAFITRVHNTMQMLHKSIL</sequence>
<dbReference type="Proteomes" id="UP000008144">
    <property type="component" value="Chromosome 2"/>
</dbReference>
<name>F6RJW9_CIOIN</name>
<keyword evidence="1" id="KW-1133">Transmembrane helix</keyword>
<reference evidence="2" key="2">
    <citation type="journal article" date="2008" name="Genome Biol.">
        <title>Improved genome assembly and evidence-based global gene model set for the chordate Ciona intestinalis: new insight into intron and operon populations.</title>
        <authorList>
            <person name="Satou Y."/>
            <person name="Mineta K."/>
            <person name="Ogasawara M."/>
            <person name="Sasakura Y."/>
            <person name="Shoguchi E."/>
            <person name="Ueno K."/>
            <person name="Yamada L."/>
            <person name="Matsumoto J."/>
            <person name="Wasserscheid J."/>
            <person name="Dewar K."/>
            <person name="Wiley G.B."/>
            <person name="Macmil S.L."/>
            <person name="Roe B.A."/>
            <person name="Zeller R.W."/>
            <person name="Hastings K.E."/>
            <person name="Lemaire P."/>
            <person name="Lindquist E."/>
            <person name="Endo T."/>
            <person name="Hotta K."/>
            <person name="Inaba K."/>
        </authorList>
    </citation>
    <scope>NUCLEOTIDE SEQUENCE [LARGE SCALE GENOMIC DNA]</scope>
    <source>
        <strain evidence="2">wild type</strain>
    </source>
</reference>
<dbReference type="HOGENOM" id="CLU_2811592_0_0_1"/>
<evidence type="ECO:0000313" key="3">
    <source>
        <dbReference type="Proteomes" id="UP000008144"/>
    </source>
</evidence>
<organism evidence="2 3">
    <name type="scientific">Ciona intestinalis</name>
    <name type="common">Transparent sea squirt</name>
    <name type="synonym">Ascidia intestinalis</name>
    <dbReference type="NCBI Taxonomy" id="7719"/>
    <lineage>
        <taxon>Eukaryota</taxon>
        <taxon>Metazoa</taxon>
        <taxon>Chordata</taxon>
        <taxon>Tunicata</taxon>
        <taxon>Ascidiacea</taxon>
        <taxon>Phlebobranchia</taxon>
        <taxon>Cionidae</taxon>
        <taxon>Ciona</taxon>
    </lineage>
</organism>
<keyword evidence="3" id="KW-1185">Reference proteome</keyword>